<name>A0ABR7GD98_9FIRM</name>
<dbReference type="PANTHER" id="PTHR43358:SF4">
    <property type="entry name" value="ALPHA_BETA HYDROLASE FOLD-1 DOMAIN-CONTAINING PROTEIN"/>
    <property type="match status" value="1"/>
</dbReference>
<dbReference type="EMBL" id="JACOPG010000001">
    <property type="protein sequence ID" value="MBC5685409.1"/>
    <property type="molecule type" value="Genomic_DNA"/>
</dbReference>
<dbReference type="InterPro" id="IPR029058">
    <property type="entry name" value="AB_hydrolase_fold"/>
</dbReference>
<dbReference type="Pfam" id="PF00561">
    <property type="entry name" value="Abhydrolase_1"/>
    <property type="match status" value="1"/>
</dbReference>
<accession>A0ABR7GD98</accession>
<protein>
    <submittedName>
        <fullName evidence="3">Alpha/beta fold hydrolase</fullName>
    </submittedName>
</protein>
<sequence>MGALHILLIIVIVLVVLLFLVSVGLCTYAVFPKRFGLEETRKIELGKPYLKGMDFPAKETYTVRSYDDYVLHAEYIETDPQSKKFVIISHGYTYTRYGSYKYVYLFQKLGFNCIIYDDRGHGENKRCRCMFGIRESKDLLAMIDDTYKRFGDDILLGLHGESMGSGLSLMALQYKPKVKFLVADCGYGRLLEVLCGKVKEIFHLPGFFAYPASWVCRILYGFSLAKVSPEESLYDNEIPVCFIHGEDDNFIPCSQSQRMYKINKGYSELHTFPKADHAQSLDSDVERYEDILRDFVAKVL</sequence>
<evidence type="ECO:0000313" key="3">
    <source>
        <dbReference type="EMBL" id="MBC5685409.1"/>
    </source>
</evidence>
<dbReference type="PANTHER" id="PTHR43358">
    <property type="entry name" value="ALPHA/BETA-HYDROLASE"/>
    <property type="match status" value="1"/>
</dbReference>
<dbReference type="RefSeq" id="WP_186853736.1">
    <property type="nucleotide sequence ID" value="NZ_JACOPG010000001.1"/>
</dbReference>
<evidence type="ECO:0000256" key="1">
    <source>
        <dbReference type="SAM" id="Phobius"/>
    </source>
</evidence>
<comment type="caution">
    <text evidence="3">The sequence shown here is derived from an EMBL/GenBank/DDBJ whole genome shotgun (WGS) entry which is preliminary data.</text>
</comment>
<dbReference type="Proteomes" id="UP000643810">
    <property type="component" value="Unassembled WGS sequence"/>
</dbReference>
<dbReference type="SUPFAM" id="SSF53474">
    <property type="entry name" value="alpha/beta-Hydrolases"/>
    <property type="match status" value="1"/>
</dbReference>
<evidence type="ECO:0000313" key="4">
    <source>
        <dbReference type="Proteomes" id="UP000643810"/>
    </source>
</evidence>
<feature type="transmembrane region" description="Helical" evidence="1">
    <location>
        <begin position="6"/>
        <end position="31"/>
    </location>
</feature>
<keyword evidence="3" id="KW-0378">Hydrolase</keyword>
<evidence type="ECO:0000259" key="2">
    <source>
        <dbReference type="Pfam" id="PF00561"/>
    </source>
</evidence>
<proteinExistence type="predicted"/>
<keyword evidence="4" id="KW-1185">Reference proteome</keyword>
<dbReference type="InterPro" id="IPR052920">
    <property type="entry name" value="DNA-binding_regulatory"/>
</dbReference>
<dbReference type="InterPro" id="IPR000073">
    <property type="entry name" value="AB_hydrolase_1"/>
</dbReference>
<gene>
    <name evidence="3" type="ORF">H8R94_02075</name>
</gene>
<keyword evidence="1" id="KW-1133">Transmembrane helix</keyword>
<reference evidence="3 4" key="1">
    <citation type="submission" date="2020-08" db="EMBL/GenBank/DDBJ databases">
        <title>Genome public.</title>
        <authorList>
            <person name="Liu C."/>
            <person name="Sun Q."/>
        </authorList>
    </citation>
    <scope>NUCLEOTIDE SEQUENCE [LARGE SCALE GENOMIC DNA]</scope>
    <source>
        <strain evidence="3 4">NSJ-9</strain>
    </source>
</reference>
<keyword evidence="1" id="KW-0472">Membrane</keyword>
<organism evidence="3 4">
    <name type="scientific">Roseburia lenta</name>
    <dbReference type="NCBI Taxonomy" id="2763061"/>
    <lineage>
        <taxon>Bacteria</taxon>
        <taxon>Bacillati</taxon>
        <taxon>Bacillota</taxon>
        <taxon>Clostridia</taxon>
        <taxon>Lachnospirales</taxon>
        <taxon>Lachnospiraceae</taxon>
        <taxon>Roseburia</taxon>
    </lineage>
</organism>
<dbReference type="Gene3D" id="3.40.50.1820">
    <property type="entry name" value="alpha/beta hydrolase"/>
    <property type="match status" value="1"/>
</dbReference>
<dbReference type="GO" id="GO:0016787">
    <property type="term" value="F:hydrolase activity"/>
    <property type="evidence" value="ECO:0007669"/>
    <property type="project" value="UniProtKB-KW"/>
</dbReference>
<feature type="domain" description="AB hydrolase-1" evidence="2">
    <location>
        <begin position="86"/>
        <end position="186"/>
    </location>
</feature>
<keyword evidence="1" id="KW-0812">Transmembrane</keyword>